<dbReference type="NCBIfam" id="NF045894">
    <property type="entry name" value="PKS_plus_SDR"/>
    <property type="match status" value="1"/>
</dbReference>
<feature type="domain" description="Carrier" evidence="11">
    <location>
        <begin position="5389"/>
        <end position="5464"/>
    </location>
</feature>
<dbReference type="Pfam" id="PF22953">
    <property type="entry name" value="SpnB_Rossmann"/>
    <property type="match status" value="2"/>
</dbReference>
<dbReference type="InterPro" id="IPR011032">
    <property type="entry name" value="GroES-like_sf"/>
</dbReference>
<evidence type="ECO:0000256" key="5">
    <source>
        <dbReference type="ARBA" id="ARBA00022679"/>
    </source>
</evidence>
<feature type="active site" description="Proton acceptor; for dehydratase activity" evidence="9">
    <location>
        <position position="982"/>
    </location>
</feature>
<dbReference type="SMART" id="SM00822">
    <property type="entry name" value="PKS_KR"/>
    <property type="match status" value="3"/>
</dbReference>
<dbReference type="Pfam" id="PF14765">
    <property type="entry name" value="PS-DH"/>
    <property type="match status" value="2"/>
</dbReference>
<dbReference type="InterPro" id="IPR036736">
    <property type="entry name" value="ACP-like_sf"/>
</dbReference>
<feature type="active site" description="Proton acceptor; for dehydratase activity" evidence="9">
    <location>
        <position position="2767"/>
    </location>
</feature>
<dbReference type="EC" id="2.3.1.39" evidence="14"/>
<evidence type="ECO:0000259" key="12">
    <source>
        <dbReference type="PROSITE" id="PS52004"/>
    </source>
</evidence>
<gene>
    <name evidence="14" type="ORF">KY5_7823</name>
</gene>
<feature type="domain" description="Carrier" evidence="11">
    <location>
        <begin position="3825"/>
        <end position="3900"/>
    </location>
</feature>
<dbReference type="InterPro" id="IPR020841">
    <property type="entry name" value="PKS_Beta-ketoAc_synthase_dom"/>
</dbReference>
<dbReference type="InterPro" id="IPR036291">
    <property type="entry name" value="NAD(P)-bd_dom_sf"/>
</dbReference>
<dbReference type="InterPro" id="IPR016035">
    <property type="entry name" value="Acyl_Trfase/lysoPLipase"/>
</dbReference>
<dbReference type="PROSITE" id="PS52019">
    <property type="entry name" value="PKS_MFAS_DH"/>
    <property type="match status" value="2"/>
</dbReference>
<dbReference type="Pfam" id="PF00698">
    <property type="entry name" value="Acyl_transf_1"/>
    <property type="match status" value="3"/>
</dbReference>
<dbReference type="PROSITE" id="PS50075">
    <property type="entry name" value="CARRIER"/>
    <property type="match status" value="3"/>
</dbReference>
<keyword evidence="4" id="KW-0597">Phosphoprotein</keyword>
<feature type="compositionally biased region" description="Low complexity" evidence="10">
    <location>
        <begin position="466"/>
        <end position="482"/>
    </location>
</feature>
<dbReference type="SMART" id="SM00829">
    <property type="entry name" value="PKS_ER"/>
    <property type="match status" value="1"/>
</dbReference>
<feature type="compositionally biased region" description="Basic and acidic residues" evidence="10">
    <location>
        <begin position="4361"/>
        <end position="4373"/>
    </location>
</feature>
<protein>
    <submittedName>
        <fullName evidence="14">Malonyl CoA-acyl carrier protein transacylase</fullName>
        <ecNumber evidence="14">2.3.1.39</ecNumber>
    </submittedName>
</protein>
<evidence type="ECO:0000256" key="6">
    <source>
        <dbReference type="ARBA" id="ARBA00023194"/>
    </source>
</evidence>
<dbReference type="SUPFAM" id="SSF50129">
    <property type="entry name" value="GroES-like"/>
    <property type="match status" value="1"/>
</dbReference>
<dbReference type="InterPro" id="IPR014031">
    <property type="entry name" value="Ketoacyl_synth_C"/>
</dbReference>
<dbReference type="InterPro" id="IPR016039">
    <property type="entry name" value="Thiolase-like"/>
</dbReference>
<evidence type="ECO:0000256" key="4">
    <source>
        <dbReference type="ARBA" id="ARBA00022553"/>
    </source>
</evidence>
<dbReference type="Pfam" id="PF02801">
    <property type="entry name" value="Ketoacyl-synt_C"/>
    <property type="match status" value="3"/>
</dbReference>
<keyword evidence="15" id="KW-1185">Reference proteome</keyword>
<dbReference type="InterPro" id="IPR009081">
    <property type="entry name" value="PP-bd_ACP"/>
</dbReference>
<reference evidence="14 15" key="1">
    <citation type="submission" date="2017-08" db="EMBL/GenBank/DDBJ databases">
        <title>Complete Genome Sequence of Streptomyces formicae KY5, the formicamycin producer.</title>
        <authorList>
            <person name="Holmes N.A."/>
            <person name="Devine R."/>
            <person name="Qin Z."/>
            <person name="Seipke R.F."/>
            <person name="Wilkinson B."/>
            <person name="Hutchings M.I."/>
        </authorList>
    </citation>
    <scope>NUCLEOTIDE SEQUENCE [LARGE SCALE GENOMIC DNA]</scope>
    <source>
        <strain evidence="14 15">KY5</strain>
    </source>
</reference>
<dbReference type="InterPro" id="IPR041618">
    <property type="entry name" value="PKS_DE"/>
</dbReference>
<evidence type="ECO:0000256" key="10">
    <source>
        <dbReference type="SAM" id="MobiDB-lite"/>
    </source>
</evidence>
<dbReference type="InterPro" id="IPR015083">
    <property type="entry name" value="NorB/c/GfsB-D-like_docking"/>
</dbReference>
<feature type="domain" description="Ketosynthase family 3 (KS3)" evidence="12">
    <location>
        <begin position="1824"/>
        <end position="2250"/>
    </location>
</feature>
<dbReference type="InterPro" id="IPR042104">
    <property type="entry name" value="PKS_dehydratase_sf"/>
</dbReference>
<dbReference type="Pfam" id="PF08990">
    <property type="entry name" value="Docking"/>
    <property type="match status" value="1"/>
</dbReference>
<feature type="region of interest" description="C-terminal hotdog fold" evidence="9">
    <location>
        <begin position="1088"/>
        <end position="1228"/>
    </location>
</feature>
<comment type="pathway">
    <text evidence="2">Antibiotic biosynthesis.</text>
</comment>
<dbReference type="SMART" id="SM01294">
    <property type="entry name" value="PKS_PP_betabranch"/>
    <property type="match status" value="3"/>
</dbReference>
<dbReference type="InterPro" id="IPR001227">
    <property type="entry name" value="Ac_transferase_dom_sf"/>
</dbReference>
<organism evidence="14 15">
    <name type="scientific">Streptomyces formicae</name>
    <dbReference type="NCBI Taxonomy" id="1616117"/>
    <lineage>
        <taxon>Bacteria</taxon>
        <taxon>Bacillati</taxon>
        <taxon>Actinomycetota</taxon>
        <taxon>Actinomycetes</taxon>
        <taxon>Kitasatosporales</taxon>
        <taxon>Streptomycetaceae</taxon>
        <taxon>Streptomyces</taxon>
    </lineage>
</organism>
<dbReference type="InterPro" id="IPR014043">
    <property type="entry name" value="Acyl_transferase_dom"/>
</dbReference>
<dbReference type="GO" id="GO:0033068">
    <property type="term" value="P:macrolide biosynthetic process"/>
    <property type="evidence" value="ECO:0007669"/>
    <property type="project" value="UniProtKB-ARBA"/>
</dbReference>
<dbReference type="GO" id="GO:0004312">
    <property type="term" value="F:fatty acid synthase activity"/>
    <property type="evidence" value="ECO:0007669"/>
    <property type="project" value="TreeGrafter"/>
</dbReference>
<dbReference type="Pfam" id="PF00550">
    <property type="entry name" value="PP-binding"/>
    <property type="match status" value="3"/>
</dbReference>
<dbReference type="InterPro" id="IPR020806">
    <property type="entry name" value="PKS_PP-bd"/>
</dbReference>
<dbReference type="InterPro" id="IPR055123">
    <property type="entry name" value="SpnB-like_Rossmann"/>
</dbReference>
<evidence type="ECO:0000256" key="2">
    <source>
        <dbReference type="ARBA" id="ARBA00004792"/>
    </source>
</evidence>
<dbReference type="InterPro" id="IPR020843">
    <property type="entry name" value="ER"/>
</dbReference>
<dbReference type="FunFam" id="3.90.180.10:FF:000032">
    <property type="entry name" value="Probable polyketide synthase pks1"/>
    <property type="match status" value="1"/>
</dbReference>
<dbReference type="InterPro" id="IPR049552">
    <property type="entry name" value="PKS_DH_N"/>
</dbReference>
<dbReference type="Gene3D" id="3.90.180.10">
    <property type="entry name" value="Medium-chain alcohol dehydrogenases, catalytic domain"/>
    <property type="match status" value="1"/>
</dbReference>
<dbReference type="FunFam" id="3.40.47.10:FF:000019">
    <property type="entry name" value="Polyketide synthase type I"/>
    <property type="match status" value="3"/>
</dbReference>
<dbReference type="SMART" id="SM00823">
    <property type="entry name" value="PKS_PP"/>
    <property type="match status" value="3"/>
</dbReference>
<feature type="domain" description="Carrier" evidence="11">
    <location>
        <begin position="1725"/>
        <end position="1800"/>
    </location>
</feature>
<dbReference type="SUPFAM" id="SSF53901">
    <property type="entry name" value="Thiolase-like"/>
    <property type="match status" value="3"/>
</dbReference>
<name>A0A291QM90_9ACTN</name>
<keyword evidence="3" id="KW-0596">Phosphopantetheine</keyword>
<dbReference type="Pfam" id="PF16197">
    <property type="entry name" value="KAsynt_C_assoc"/>
    <property type="match status" value="3"/>
</dbReference>
<dbReference type="InterPro" id="IPR016036">
    <property type="entry name" value="Malonyl_transacylase_ACP-bd"/>
</dbReference>
<dbReference type="GO" id="GO:0004315">
    <property type="term" value="F:3-oxoacyl-[acyl-carrier-protein] synthase activity"/>
    <property type="evidence" value="ECO:0007669"/>
    <property type="project" value="InterPro"/>
</dbReference>
<feature type="region of interest" description="Disordered" evidence="10">
    <location>
        <begin position="4349"/>
        <end position="4374"/>
    </location>
</feature>
<evidence type="ECO:0000259" key="13">
    <source>
        <dbReference type="PROSITE" id="PS52019"/>
    </source>
</evidence>
<dbReference type="Gene3D" id="6.10.140.1830">
    <property type="match status" value="1"/>
</dbReference>
<keyword evidence="6" id="KW-0045">Antibiotic biosynthesis</keyword>
<dbReference type="SMART" id="SM00825">
    <property type="entry name" value="PKS_KS"/>
    <property type="match status" value="3"/>
</dbReference>
<dbReference type="Pfam" id="PF13602">
    <property type="entry name" value="ADH_zinc_N_2"/>
    <property type="match status" value="1"/>
</dbReference>
<dbReference type="GO" id="GO:0004314">
    <property type="term" value="F:[acyl-carrier-protein] S-malonyltransferase activity"/>
    <property type="evidence" value="ECO:0007669"/>
    <property type="project" value="UniProtKB-EC"/>
</dbReference>
<dbReference type="InterPro" id="IPR018201">
    <property type="entry name" value="Ketoacyl_synth_AS"/>
</dbReference>
<evidence type="ECO:0000256" key="9">
    <source>
        <dbReference type="PROSITE-ProRule" id="PRU01363"/>
    </source>
</evidence>
<dbReference type="Pfam" id="PF21089">
    <property type="entry name" value="PKS_DH_N"/>
    <property type="match status" value="2"/>
</dbReference>
<feature type="domain" description="PKS/mFAS DH" evidence="13">
    <location>
        <begin position="950"/>
        <end position="1228"/>
    </location>
</feature>
<dbReference type="Gene3D" id="1.10.1200.10">
    <property type="entry name" value="ACP-like"/>
    <property type="match status" value="3"/>
</dbReference>
<feature type="domain" description="Ketosynthase family 3 (KS3)" evidence="12">
    <location>
        <begin position="33"/>
        <end position="459"/>
    </location>
</feature>
<dbReference type="PROSITE" id="PS00606">
    <property type="entry name" value="KS3_1"/>
    <property type="match status" value="3"/>
</dbReference>
<evidence type="ECO:0000259" key="11">
    <source>
        <dbReference type="PROSITE" id="PS50075"/>
    </source>
</evidence>
<dbReference type="CDD" id="cd08952">
    <property type="entry name" value="KR_1_SDR_x"/>
    <property type="match status" value="1"/>
</dbReference>
<dbReference type="InterPro" id="IPR050091">
    <property type="entry name" value="PKS_NRPS_Biosynth_Enz"/>
</dbReference>
<dbReference type="InterPro" id="IPR014030">
    <property type="entry name" value="Ketoacyl_synth_N"/>
</dbReference>
<dbReference type="Pfam" id="PF18369">
    <property type="entry name" value="PKS_DE"/>
    <property type="match status" value="1"/>
</dbReference>
<keyword evidence="8 14" id="KW-0012">Acyltransferase</keyword>
<dbReference type="SUPFAM" id="SSF52151">
    <property type="entry name" value="FabD/lysophospholipase-like"/>
    <property type="match status" value="3"/>
</dbReference>
<dbReference type="SUPFAM" id="SSF55048">
    <property type="entry name" value="Probable ACP-binding domain of malonyl-CoA ACP transacylase"/>
    <property type="match status" value="3"/>
</dbReference>
<dbReference type="Gene3D" id="3.40.50.11460">
    <property type="match status" value="1"/>
</dbReference>
<dbReference type="EMBL" id="CP022685">
    <property type="protein sequence ID" value="ATL32841.1"/>
    <property type="molecule type" value="Genomic_DNA"/>
</dbReference>
<proteinExistence type="predicted"/>
<dbReference type="CDD" id="cd08956">
    <property type="entry name" value="KR_3_FAS_SDR_x"/>
    <property type="match status" value="2"/>
</dbReference>
<sequence>MTNDEKLVDYLKRVAADLHETRQRLREVEDREHEPIAIVAAACRFPGGVRSPEDLWRLVESGTDAISDFPTDRGWDIEGIYDPDPEASGKTYLRQGGFLYEAGDFDAELFEISPREALAMDPQQRLMLESSWEVFERAGIDPKSLKGSRTGVFVGAAGTGYLTNMQRVPDGVEGYTGTGSFVSVVSGRVSYALGLEGPAITVDTACSSSLVGLHMAVQSLRSDECSLAVVGGVAVMPTPWVFVDFSRQRGLARDGRCKAFAAAADGTAWAEGVGTLLVERLSDARRNGHQVLAVVRGSALNQDGASNGLTAPNGPSQQRVIRAALANARLAADEVDAVEAHGTGTTLGDPIEAQALLATYGKGRPDDRSLWLGSIKSNLGHTAHAAGVASVIKMVMALQNEALPRTLHVDEPSPHVDWSTGAVRLLTDQVPWSRNGRPRRAGVSSFGISGTNAHVILEEAPRPATDEPGADPAPATDGGADESAGAHVLELPVAPWPIAAKSQDALRAQAGRLATFVENATAPDAYDIGHSLVTSRAELEHRAVLLAHDQESALTGLTALAQGVHAVDAVTGAVLPGAGRVAFVFPGQGSQWVGMAAGLLESSPVFAERLGECDVALRAYVGWSVVDVVRGADGAPSLDDVVVVQCALWAVMVSLAALWRSTGVEPGAVIGHSQGEIAAAAVAGALSLEDAAKVVALRAAAIAEELSGKGGMMSIALPAEAVRERIASFGERVSVASVNGPSSTVVSGDPDALDELLSSCEADGVRARRIAVDYASHSAQVEQIREQVISALQGIEPRASEVPFYSTVTGSVIDTTELDAEYWVTNLRQEVRFDQTVRALLADGFGAFVECSAHPVLTVGLGETFEDTGSEAFALGTLRRDEGGPERFLTSAAEGYVQGLPVNWQSLYAGSGARRVDLPTYAFQHQRYWLESGALNVADAGGLGLGAAEHPLLGAAVQIAGEDQLLLTGRLSLQTHPWLADHAALGAVLVPGAAFVELALRAADEVGCEEIDELTLEAPLVLPEHGGVQVQISVGTPDGSGAREVTIHSRADEAAGVGGAWTRHAVAVLAAVGGVAGDGLRVWPPVGAERVDVGSFYERVADVGYGYGPAFQGLRSAWRLGGEVFAEVELAQEQAGEAGRFGLHPALLDAALHPAALLSGTPEGADGLRLPFSWSGVRLHAVGATTLRVRIGPSGDDAVSLTIADGTGAPVASVDSLVLRPVSPEQLRSTDASTRDALLRLDWTPLPTDATAPVDTTGWAAIGTSIAPDGSDPMSFEDLDALLARLDAEPSADLPQTVVASFTPSDGQQRRIDAQLPDVVRENTARALHIVQTWLADDRLADSRLVVLTHRAIATAQDEDVADLGHASLWGLVRAAQSEHPDRFLLVDTDDHVMSGSDVLVGSVTAAIAAGEPQIAVREGAALAPRVVRAAHANSVGSGLDASGTVLITGGTGVLGGLLARHLVAEHGVRRLVLMSRRGNAAEGAGELRAELVAAGAEVEIVACDAADRGALAEVLEGIGSSLTGVVHAAGALDDGLVGSLTPERLAEVLRPKVDAAVNLHELTRELHLSAFVLFSSVAGTLGNPGQANYAAANAFLDALAQRRRAEGLPALSMIWGYWARTSELTGHLGTADVARYLRMGVTRMESEQGLALFDAALGARDEHAALVLSRLDFAALRGQATAGELRPLYRNLIRTPNRRVAEAGGDSGALLARLSGLSEDEQLRFLLDLVRGRVATVLGHADGSSIEANRPFKELGFDSLTAVELRNRLNGVTGLRLPATLVFDYPTPVALAGFLRAEVVGGVRAGVVSGSGSGVVPVGVGVDEPVAIVGMACRYPGGVVSPEGLWDLVASGGDAVSVFPGDRGWDVEGLYDPDPDAVGKSYAREGGFLYGAGEFDAGFFGISPREALAMDPQQRLLLEASWEVFERAGIDPGLLRGSATGVFAGVMHHDYASRVEQLQSEIEGYALMGASPSAVSGRVAYTFGLEGPAVTVDTACSSSLVALHLAVQALRTGECSMAIAGGVTVMATPTLFVEFSRQRGMAVDGRCKAFSSSADGAGWSEGVGLLLVERLSDARRNGHPVLAVIRGSAVNQDGASNGLTAPNGPSQQRVIRAALANAGLEAAEVDAVEAHGTGTTLGDPIEAQALLATYGQGRPEDRPLRLGSVKSNIGHTQAAAGVAGVIKMVEAMRHGELPRTLHVDEPTPHVDWASGAVDLLTESVAWTADDRPRRAGISAFGASGTNAHVIIEQATDADADPEQALPAPTAPYALDTVSVPWVLTAKSETGLQAQAAALAEFAAESSEISSLVDVGFSLVSSRAVLDHRGVVLAADREGALAGLAALERGEAAAGVVSGVAAAEPGRVAFVFPGQGSQWAGMAAGLLESSPVFAERLGACDAALEPYVDWSVVDVVSGTEGAPSLDDVVVVQCALWAVMVSLAALWRSTGVEPAAVIGHSQGEIAAAAVAGALSLEDAAKVVALRAAAIAEELSGKGGMVSVPLPAEDVRERIAAWGERISVASVNGPSSTVVSGEPVALDELIASCEADGVRARRIAVDYASHSVQVESIREQVISALQGIEPRAAEVPFYSTVTGSPLNTAELDAEYWFTNLRQEVRFDQTVRSLLADGFGAFVECSAHPVLTVGLGETFEDTGSMTAYAQGTLRRDEGGPERFLTSAAEGYVRGLPVNWQTLYAGSGARRVDLPTYAFQRDHFWLQAAAGDAPGDVSGFGLGVTGHPLLGASVRVAGEGQVLLTGRLSLASHPWLADHAVAGTVLVPGAALVELALRAADEVGCGLVEELTLAAPLVLPERGGVQVQLSVSAPDESGRRELGFHSCAEDAGMDAPWIQHASGVISPEEPASGTDLTAWPPRGAERVDVESFYEQVAEAGYDYGTGFQGLRAAWRAGDEVYAEIALPDELGPQAERFGIHPALLDAALHPVVLLNGGTAADITSLRLPFSWGGVSLYAVGATSLRVRVSPAGEDAVSVVVADAAGIAVASIDSLVLRAVTPEQLRLVDDPTRDALFRVDWTPLSRSADAATTLSAVALSAGETLPDVPTYPDLASLAEAVDAGDPAPDLVHAVFDSGEVRNSAGAVHAATANALSLMRGWLSDERFSGSRLVLVTRRAVAVRSGEGVLDLAHAPLWGLVRTAQAENPGRFLLVDLDLDLPLDVDAVTAAVEAGEPQLAVRSGEMLVPRLRRTTSSGGSLTPPADSPAWRLATTGSGTLENLALLAAPSALEPLTDGQVRVSVRASGVNFRDVLIGLGMYPDADAYMGTEGSGTVTEVGPGVTGFAVGDRVMGLLPEAFGPVSVVDQRLIAPVPAGLTDEQAAAIPVVFLTAYFGLADLAGLVAGESVLVHAATGGVGMAAVQLARHWGAEVFATASEGKWDVLRSMGFDEAHIASSRSLDFEEKFLGVTGGRGVDVVLDSLAQEFVDASLRMLPRGGRFLEMGKTDIRDPEVVAADHPGVTYNAYALTEIPTDRLGEILRELCGLFERGVLEPLPVRVWDVRRAPEALRFMSQARHTGKLVLSIPAPLDVDGTVLITGGTGTLGGLLARHLVAQHGVRSLVLTSRRGADAVGAGELAAELTAAGARVEIVACDAADRDALAGVLESIGSSLTGVVHAAGALDDGLLSSLTPERLQAVLRPKVDAALNLHDLTRHLDLTLFVLYSSLAGTAGSPAQGNYAAANAFLDALAAHRRAQGLAAQSLAWGHWEQASELTGDLDAADLARMAKSGVVPMPSEQGLGLFDAARSLDEAHVVTARLEPSAWTSGTSSDVVRALARGLAKPGSARRARAVAGADAASGTSALARRLAGMSAPERTEHLVDLVRTHVAAVLGHGSPAAVEAERAFKDLGFDSLTAVELRNRLATATGLRLPATLVFDHPTPHTLAGFLLTELGVDARTEADVPVPVRTGADADDDPIVIVGMACRFPGDADSPEGLWDLVAEGRDAISGFPGDRGWDLERLYDPDPDRSGKSYARAGGFLRDATDFDAALFGISPREALGMDPQQRLILESSWEVFERAGIDATELRGSRTGVFIGAVSTGYGQDEKLQQSVEGYSVTGNVLSVISGRVSYVFGLEGPAMTVDTACSSALVALHLAAQSLRGGECSLALVGGVTIMPSPFGFVEFSRQRVLSPDGRCKAFSAEADGTGFAEGVGTLLVERLSDARRNGHQVLAVVRGSATNQDGASNGLTAPNGPSQQRVIRAALANAGLAGDEVDAVEAHGTGTSLGDPIEAQALLATYGADRPADRPLWLGSIKSNIGHTQAAAGIAGLIKMVMAMRHGTLPPTLHADEPTSEVDWSSGAVRLLAEPVRWPVNGRPRRVGVSSFGISGTNAHVVLEEPPAQEAEGEQESGDGQRPRNEVRGVRPDSVPWVLSGKTAEAMRAQAGRLAEYATENGDLSPVDVGHSLVVSRTALEHRAVVLADGLDDAVPALGALAAGLPAAGVVTGTADVRGRVVLVFPGQGSQWQGMASELLDSSPVFAERFAECDAALRDHVDWSATDAVRGVEGAPSLERIEVLQPVLFAVNLSLAALWRSVGVEPAAVVGHSQGEIAAAQVAGALSLEDAARIVVLRSALFAEELVGRGAVASVALSADTVAERLTEWEGRIVIAGRNGPGAVTVAGEVAALEEFVARCRDEDVRARVVGSTVASHCAQVDPLRERILDLFADVAPERSRIPFYSTVTGGALDTTRLTAEYWFDNARQPVNFEGTVHALLADGFRFFVESSAHPVLTTGMQATFEDAGTDAVAVGSLRRDEGGTHRFLTSVAEGHVRGLPGVDWTAVFADSGARRVDLPTYAFQRSRYWLDDLSASLADDTGADGADTEFWDAVERGDLDEVAAELDLETDPLRMVLPALSSWRRRRLTRSRVDGWRYRAVWRPVPAPAAPALSGRWLLLVPAALGEDAWAEGARQALTGAGARAECFVVDTADCDREQLSDVLRQFQTDEGGPVVGVLSLLALDETPRADRPAMPNGLAATVALAQAVDDVDLTVPLWTATRGGALTGQDDPQARPDQAQTWGLGRVIALEQPGRWGGLLDLPETVDDAARTRLAAALTGLGEGGHEDQLAIRPSGVLARRLVRAPLEGEAARHEWRPSGTVLITGGTGGIGARVAHWCARNGAAHLLLTGRRGPDAPGAAQLRTELEELGAHVSIVACDMADRDAVDALIAAVPETAPLTAVIHAAGVPGTFAPVTETSPDAFTGITAGKVLGALNLDAALGDTELDAFVLFSSSAAVWGSGGQGAYAAGNAFLDAFAERRRAQGRRATSIAWGAWGGGGMMTTDGAVAYMGRRGVVEMDPDLAIAAMVRAVEHDETCVAVADVEWERFVLGYTALRPSPLIAELPEVQSALRQDDTAVSAEESAAGAALTTRLAALPEHEQLKAVLELVRGEVAAVLGHTTLDGIQAGLAFKEIGFDSLTAVELRNRLNSATGLRLPAGVVFDHPTPAALAKHVWGQLVPDPADSSDAVLGDLQTLERSIAALADDGEGTTKVVERLEALIWKLRDDRDATRARDTEGTGEGGADSLASASADDMFALLDEELGQS</sequence>
<dbReference type="InterPro" id="IPR049551">
    <property type="entry name" value="PKS_DH_C"/>
</dbReference>
<evidence type="ECO:0000313" key="14">
    <source>
        <dbReference type="EMBL" id="ATL32841.1"/>
    </source>
</evidence>
<dbReference type="InterPro" id="IPR006162">
    <property type="entry name" value="Ppantetheine_attach_site"/>
</dbReference>
<dbReference type="GO" id="GO:0006633">
    <property type="term" value="P:fatty acid biosynthetic process"/>
    <property type="evidence" value="ECO:0007669"/>
    <property type="project" value="InterPro"/>
</dbReference>
<dbReference type="PANTHER" id="PTHR43775">
    <property type="entry name" value="FATTY ACID SYNTHASE"/>
    <property type="match status" value="1"/>
</dbReference>
<dbReference type="Proteomes" id="UP000221011">
    <property type="component" value="Chromosome"/>
</dbReference>
<feature type="region of interest" description="C-terminal hotdog fold" evidence="9">
    <location>
        <begin position="2872"/>
        <end position="3013"/>
    </location>
</feature>
<feature type="domain" description="PKS/mFAS DH" evidence="13">
    <location>
        <begin position="2735"/>
        <end position="3013"/>
    </location>
</feature>
<evidence type="ECO:0000256" key="7">
    <source>
        <dbReference type="ARBA" id="ARBA00023268"/>
    </source>
</evidence>
<accession>A0A291QM90</accession>
<dbReference type="Gene3D" id="3.40.50.720">
    <property type="entry name" value="NAD(P)-binding Rossmann-like Domain"/>
    <property type="match status" value="3"/>
</dbReference>
<evidence type="ECO:0000256" key="8">
    <source>
        <dbReference type="ARBA" id="ARBA00023315"/>
    </source>
</evidence>
<evidence type="ECO:0000256" key="3">
    <source>
        <dbReference type="ARBA" id="ARBA00022450"/>
    </source>
</evidence>
<keyword evidence="7" id="KW-0511">Multifunctional enzyme</keyword>
<dbReference type="Gene3D" id="3.40.47.10">
    <property type="match status" value="3"/>
</dbReference>
<evidence type="ECO:0000256" key="1">
    <source>
        <dbReference type="ARBA" id="ARBA00001957"/>
    </source>
</evidence>
<dbReference type="CDD" id="cd00833">
    <property type="entry name" value="PKS"/>
    <property type="match status" value="3"/>
</dbReference>
<keyword evidence="5 14" id="KW-0808">Transferase</keyword>
<comment type="cofactor">
    <cofactor evidence="1">
        <name>pantetheine 4'-phosphate</name>
        <dbReference type="ChEBI" id="CHEBI:47942"/>
    </cofactor>
</comment>
<feature type="region of interest" description="N-terminal hotdog fold" evidence="9">
    <location>
        <begin position="950"/>
        <end position="1076"/>
    </location>
</feature>
<dbReference type="InterPro" id="IPR020807">
    <property type="entry name" value="PKS_DH"/>
</dbReference>
<dbReference type="InterPro" id="IPR013154">
    <property type="entry name" value="ADH-like_N"/>
</dbReference>
<dbReference type="Pfam" id="PF08240">
    <property type="entry name" value="ADH_N"/>
    <property type="match status" value="1"/>
</dbReference>
<dbReference type="InterPro" id="IPR032821">
    <property type="entry name" value="PKS_assoc"/>
</dbReference>
<dbReference type="Gene3D" id="3.40.366.10">
    <property type="entry name" value="Malonyl-Coenzyme A Acyl Carrier Protein, domain 2"/>
    <property type="match status" value="3"/>
</dbReference>
<dbReference type="KEGG" id="sfk:KY5_7823"/>
<dbReference type="PANTHER" id="PTHR43775:SF51">
    <property type="entry name" value="INACTIVE PHENOLPHTHIOCEROL SYNTHESIS POLYKETIDE SYNTHASE TYPE I PKS1-RELATED"/>
    <property type="match status" value="1"/>
</dbReference>
<feature type="region of interest" description="N-terminal hotdog fold" evidence="9">
    <location>
        <begin position="2735"/>
        <end position="2860"/>
    </location>
</feature>
<feature type="region of interest" description="Disordered" evidence="10">
    <location>
        <begin position="461"/>
        <end position="482"/>
    </location>
</feature>
<dbReference type="SUPFAM" id="SSF51735">
    <property type="entry name" value="NAD(P)-binding Rossmann-fold domains"/>
    <property type="match status" value="7"/>
</dbReference>
<dbReference type="GO" id="GO:0031177">
    <property type="term" value="F:phosphopantetheine binding"/>
    <property type="evidence" value="ECO:0007669"/>
    <property type="project" value="InterPro"/>
</dbReference>
<dbReference type="CDD" id="cd05195">
    <property type="entry name" value="enoyl_red"/>
    <property type="match status" value="1"/>
</dbReference>
<dbReference type="InterPro" id="IPR057326">
    <property type="entry name" value="KR_dom"/>
</dbReference>
<dbReference type="Gene3D" id="3.30.70.3290">
    <property type="match status" value="3"/>
</dbReference>
<dbReference type="SMART" id="SM00827">
    <property type="entry name" value="PKS_AT"/>
    <property type="match status" value="3"/>
</dbReference>
<dbReference type="InterPro" id="IPR013968">
    <property type="entry name" value="PKS_KR"/>
</dbReference>
<evidence type="ECO:0000313" key="15">
    <source>
        <dbReference type="Proteomes" id="UP000221011"/>
    </source>
</evidence>
<dbReference type="Pfam" id="PF08659">
    <property type="entry name" value="KR"/>
    <property type="match status" value="3"/>
</dbReference>
<dbReference type="Pfam" id="PF00109">
    <property type="entry name" value="ketoacyl-synt"/>
    <property type="match status" value="3"/>
</dbReference>
<feature type="domain" description="Ketosynthase family 3 (KS3)" evidence="12">
    <location>
        <begin position="3922"/>
        <end position="4347"/>
    </location>
</feature>
<feature type="active site" description="Proton donor; for dehydratase activity" evidence="9">
    <location>
        <position position="2933"/>
    </location>
</feature>
<dbReference type="SUPFAM" id="SSF47336">
    <property type="entry name" value="ACP-like"/>
    <property type="match status" value="3"/>
</dbReference>
<dbReference type="InterPro" id="IPR049900">
    <property type="entry name" value="PKS_mFAS_DH"/>
</dbReference>
<dbReference type="FunFam" id="3.40.50.720:FF:000209">
    <property type="entry name" value="Polyketide synthase Pks12"/>
    <property type="match status" value="1"/>
</dbReference>
<feature type="active site" description="Proton donor; for dehydratase activity" evidence="9">
    <location>
        <position position="1149"/>
    </location>
</feature>
<dbReference type="PROSITE" id="PS52004">
    <property type="entry name" value="KS3_2"/>
    <property type="match status" value="3"/>
</dbReference>
<dbReference type="SMART" id="SM00826">
    <property type="entry name" value="PKS_DH"/>
    <property type="match status" value="2"/>
</dbReference>
<dbReference type="FunFam" id="3.40.366.10:FF:000002">
    <property type="entry name" value="Probable polyketide synthase 2"/>
    <property type="match status" value="3"/>
</dbReference>
<dbReference type="PROSITE" id="PS00012">
    <property type="entry name" value="PHOSPHOPANTETHEINE"/>
    <property type="match status" value="3"/>
</dbReference>
<dbReference type="Gene3D" id="3.10.129.110">
    <property type="entry name" value="Polyketide synthase dehydratase"/>
    <property type="match status" value="2"/>
</dbReference>
<dbReference type="GO" id="GO:0016491">
    <property type="term" value="F:oxidoreductase activity"/>
    <property type="evidence" value="ECO:0007669"/>
    <property type="project" value="InterPro"/>
</dbReference>
<dbReference type="FunFam" id="1.10.1200.10:FF:000007">
    <property type="entry name" value="Probable polyketide synthase pks17"/>
    <property type="match status" value="3"/>
</dbReference>